<evidence type="ECO:0000256" key="1">
    <source>
        <dbReference type="ARBA" id="ARBA00004141"/>
    </source>
</evidence>
<accession>A0ABR5YYT9</accession>
<proteinExistence type="inferred from homology"/>
<dbReference type="PANTHER" id="PTHR43448:SF2">
    <property type="entry name" value="PROTOHEME IX FARNESYLTRANSFERASE, MITOCHONDRIAL"/>
    <property type="match status" value="1"/>
</dbReference>
<name>A0ABR5YYT9_9GAMM</name>
<evidence type="ECO:0000313" key="10">
    <source>
        <dbReference type="EMBL" id="MBA1273063.1"/>
    </source>
</evidence>
<feature type="transmembrane region" description="Helical" evidence="9">
    <location>
        <begin position="112"/>
        <end position="131"/>
    </location>
</feature>
<dbReference type="CDD" id="cd13957">
    <property type="entry name" value="PT_UbiA_Cox10"/>
    <property type="match status" value="1"/>
</dbReference>
<keyword evidence="7 9" id="KW-0472">Membrane</keyword>
<keyword evidence="5 9" id="KW-1133">Transmembrane helix</keyword>
<dbReference type="Gene3D" id="1.10.357.140">
    <property type="entry name" value="UbiA prenyltransferase"/>
    <property type="match status" value="1"/>
</dbReference>
<feature type="transmembrane region" description="Helical" evidence="9">
    <location>
        <begin position="152"/>
        <end position="176"/>
    </location>
</feature>
<feature type="transmembrane region" description="Helical" evidence="9">
    <location>
        <begin position="268"/>
        <end position="285"/>
    </location>
</feature>
<evidence type="ECO:0000256" key="3">
    <source>
        <dbReference type="ARBA" id="ARBA00022679"/>
    </source>
</evidence>
<evidence type="ECO:0000256" key="2">
    <source>
        <dbReference type="ARBA" id="ARBA00022475"/>
    </source>
</evidence>
<dbReference type="PANTHER" id="PTHR43448">
    <property type="entry name" value="PROTOHEME IX FARNESYLTRANSFERASE, MITOCHONDRIAL"/>
    <property type="match status" value="1"/>
</dbReference>
<evidence type="ECO:0000256" key="7">
    <source>
        <dbReference type="ARBA" id="ARBA00023136"/>
    </source>
</evidence>
<comment type="similarity">
    <text evidence="9">Belongs to the UbiA prenyltransferase family. Protoheme IX farnesyltransferase subfamily.</text>
</comment>
<dbReference type="InterPro" id="IPR030470">
    <property type="entry name" value="UbiA_prenylTrfase_CS"/>
</dbReference>
<dbReference type="PROSITE" id="PS00943">
    <property type="entry name" value="UBIA"/>
    <property type="match status" value="1"/>
</dbReference>
<dbReference type="NCBIfam" id="NF003348">
    <property type="entry name" value="PRK04375.1-1"/>
    <property type="match status" value="1"/>
</dbReference>
<evidence type="ECO:0000256" key="6">
    <source>
        <dbReference type="ARBA" id="ARBA00023133"/>
    </source>
</evidence>
<evidence type="ECO:0000256" key="4">
    <source>
        <dbReference type="ARBA" id="ARBA00022692"/>
    </source>
</evidence>
<comment type="catalytic activity">
    <reaction evidence="8 9">
        <text>heme b + (2E,6E)-farnesyl diphosphate + H2O = Fe(II)-heme o + diphosphate</text>
        <dbReference type="Rhea" id="RHEA:28070"/>
        <dbReference type="ChEBI" id="CHEBI:15377"/>
        <dbReference type="ChEBI" id="CHEBI:33019"/>
        <dbReference type="ChEBI" id="CHEBI:60344"/>
        <dbReference type="ChEBI" id="CHEBI:60530"/>
        <dbReference type="ChEBI" id="CHEBI:175763"/>
        <dbReference type="EC" id="2.5.1.141"/>
    </reaction>
</comment>
<comment type="miscellaneous">
    <text evidence="9">Carbon 2 of the heme B porphyrin ring is defined according to the Fischer nomenclature.</text>
</comment>
<keyword evidence="2 9" id="KW-1003">Cell membrane</keyword>
<dbReference type="HAMAP" id="MF_00154">
    <property type="entry name" value="CyoE_CtaB"/>
    <property type="match status" value="1"/>
</dbReference>
<keyword evidence="6 9" id="KW-0350">Heme biosynthesis</keyword>
<dbReference type="Pfam" id="PF01040">
    <property type="entry name" value="UbiA"/>
    <property type="match status" value="1"/>
</dbReference>
<feature type="transmembrane region" description="Helical" evidence="9">
    <location>
        <begin position="12"/>
        <end position="34"/>
    </location>
</feature>
<dbReference type="EC" id="2.5.1.141" evidence="9"/>
<feature type="transmembrane region" description="Helical" evidence="9">
    <location>
        <begin position="85"/>
        <end position="106"/>
    </location>
</feature>
<evidence type="ECO:0000256" key="9">
    <source>
        <dbReference type="HAMAP-Rule" id="MF_00154"/>
    </source>
</evidence>
<feature type="transmembrane region" description="Helical" evidence="9">
    <location>
        <begin position="238"/>
        <end position="256"/>
    </location>
</feature>
<comment type="function">
    <text evidence="9">Converts heme B (protoheme IX) to heme O by substitution of the vinyl group on carbon 2 of heme B porphyrin ring with a hydroxyethyl farnesyl side group.</text>
</comment>
<dbReference type="InterPro" id="IPR006369">
    <property type="entry name" value="Protohaem_IX_farnesylTrfase"/>
</dbReference>
<evidence type="ECO:0000256" key="8">
    <source>
        <dbReference type="ARBA" id="ARBA00047690"/>
    </source>
</evidence>
<protein>
    <recommendedName>
        <fullName evidence="9">Protoheme IX farnesyltransferase</fullName>
        <ecNumber evidence="9">2.5.1.141</ecNumber>
    </recommendedName>
    <alternativeName>
        <fullName evidence="9">Heme B farnesyltransferase</fullName>
    </alternativeName>
    <alternativeName>
        <fullName evidence="9">Heme O synthase</fullName>
    </alternativeName>
</protein>
<reference evidence="10 11" key="1">
    <citation type="submission" date="2020-02" db="EMBL/GenBank/DDBJ databases">
        <title>Synteny-based analysis reveals conserved mechanism for high triclosan tolerance in Pseudomonas, as well as instances of horizontal transfer.</title>
        <authorList>
            <person name="Mcfarland A.G."/>
            <person name="Bertucci H.K."/>
            <person name="Litmann E."/>
            <person name="Shen J."/>
            <person name="Huttenhower C."/>
            <person name="Hartmann E.M."/>
        </authorList>
    </citation>
    <scope>NUCLEOTIDE SEQUENCE [LARGE SCALE GENOMIC DNA]</scope>
    <source>
        <strain evidence="10 11">115A1</strain>
    </source>
</reference>
<keyword evidence="3 9" id="KW-0808">Transferase</keyword>
<dbReference type="InterPro" id="IPR044878">
    <property type="entry name" value="UbiA_sf"/>
</dbReference>
<dbReference type="Proteomes" id="UP000786387">
    <property type="component" value="Unassembled WGS sequence"/>
</dbReference>
<dbReference type="EMBL" id="JAAMRF010000003">
    <property type="protein sequence ID" value="MBA1273063.1"/>
    <property type="molecule type" value="Genomic_DNA"/>
</dbReference>
<sequence>MKPRGALGHFIQVTKPGIIFGNAISVAGGYFLAARGAADLWLLLVALLGTALVVASGCAFNNYIDRDIDVMMERTRNRVLVQGLLPGRVVLAYATVLGLAGVSLLYWGANPLSALFAVLGFVIYVGFYSLYLKRKSVHGTLVGSISGAMPPVIGYCAASGSFDLAALTLLIIFSLWQVPHSYAIAIFRYKDYLAASIPVLPVERGIAVAKRHILLYILAFLLATLMLALWGYAGISYLVVAAAMGSYWLYLAWTGYQAVDDRLWARKLFFFSIYIITALSLMMAVDVQRTGQMLLSYAG</sequence>
<comment type="pathway">
    <text evidence="9">Porphyrin-containing compound metabolism; heme O biosynthesis; heme O from protoheme: step 1/1.</text>
</comment>
<keyword evidence="11" id="KW-1185">Reference proteome</keyword>
<evidence type="ECO:0000256" key="5">
    <source>
        <dbReference type="ARBA" id="ARBA00022989"/>
    </source>
</evidence>
<dbReference type="InterPro" id="IPR000537">
    <property type="entry name" value="UbiA_prenyltransferase"/>
</dbReference>
<evidence type="ECO:0000313" key="11">
    <source>
        <dbReference type="Proteomes" id="UP000786387"/>
    </source>
</evidence>
<comment type="caution">
    <text evidence="10">The sequence shown here is derived from an EMBL/GenBank/DDBJ whole genome shotgun (WGS) entry which is preliminary data.</text>
</comment>
<dbReference type="NCBIfam" id="TIGR01473">
    <property type="entry name" value="cyoE_ctaB"/>
    <property type="match status" value="1"/>
</dbReference>
<organism evidence="10 11">
    <name type="scientific">Stutzerimonas azotifigens</name>
    <dbReference type="NCBI Taxonomy" id="291995"/>
    <lineage>
        <taxon>Bacteria</taxon>
        <taxon>Pseudomonadati</taxon>
        <taxon>Pseudomonadota</taxon>
        <taxon>Gammaproteobacteria</taxon>
        <taxon>Pseudomonadales</taxon>
        <taxon>Pseudomonadaceae</taxon>
        <taxon>Stutzerimonas</taxon>
    </lineage>
</organism>
<comment type="subcellular location">
    <subcellularLocation>
        <location evidence="9">Cell membrane</location>
        <topology evidence="9">Multi-pass membrane protein</topology>
    </subcellularLocation>
    <subcellularLocation>
        <location evidence="1">Membrane</location>
        <topology evidence="1">Multi-pass membrane protein</topology>
    </subcellularLocation>
</comment>
<feature type="transmembrane region" description="Helical" evidence="9">
    <location>
        <begin position="40"/>
        <end position="64"/>
    </location>
</feature>
<keyword evidence="4 9" id="KW-0812">Transmembrane</keyword>
<gene>
    <name evidence="9 10" type="primary">cyoE</name>
    <name evidence="10" type="ORF">G7026_06835</name>
</gene>
<dbReference type="RefSeq" id="WP_181070342.1">
    <property type="nucleotide sequence ID" value="NZ_JAAMRF010000003.1"/>
</dbReference>
<feature type="transmembrane region" description="Helical" evidence="9">
    <location>
        <begin position="213"/>
        <end position="232"/>
    </location>
</feature>